<evidence type="ECO:0000313" key="3">
    <source>
        <dbReference type="Proteomes" id="UP000558488"/>
    </source>
</evidence>
<dbReference type="AlphaFoldDB" id="A0A7J7UTI1"/>
<proteinExistence type="predicted"/>
<keyword evidence="3" id="KW-1185">Reference proteome</keyword>
<sequence>METAQWLSGVGWVGRQREECSGAERCQGFGWLESGSHLQRAAHTSTEGLEQQLRARGSSLCPSRQPSGAPHPPPRGHSPVTHGPLLRGLVGHAQPTRSSTPGQISNNDLGARGLCHMARDYPRNRGLRVGLGEPEALKLFVSRCGKGSGLVSVCITLTFWNGKQIPVQQETRCSEGFCLECLNRSWWPNPVWLSG</sequence>
<name>A0A7J7UTI1_PIPKU</name>
<organism evidence="2 3">
    <name type="scientific">Pipistrellus kuhlii</name>
    <name type="common">Kuhl's pipistrelle</name>
    <dbReference type="NCBI Taxonomy" id="59472"/>
    <lineage>
        <taxon>Eukaryota</taxon>
        <taxon>Metazoa</taxon>
        <taxon>Chordata</taxon>
        <taxon>Craniata</taxon>
        <taxon>Vertebrata</taxon>
        <taxon>Euteleostomi</taxon>
        <taxon>Mammalia</taxon>
        <taxon>Eutheria</taxon>
        <taxon>Laurasiatheria</taxon>
        <taxon>Chiroptera</taxon>
        <taxon>Yangochiroptera</taxon>
        <taxon>Vespertilionidae</taxon>
        <taxon>Pipistrellus</taxon>
    </lineage>
</organism>
<accession>A0A7J7UTI1</accession>
<feature type="compositionally biased region" description="Polar residues" evidence="1">
    <location>
        <begin position="95"/>
        <end position="108"/>
    </location>
</feature>
<gene>
    <name evidence="2" type="ORF">mPipKuh1_008694</name>
</gene>
<reference evidence="2 3" key="1">
    <citation type="journal article" date="2020" name="Nature">
        <title>Six reference-quality genomes reveal evolution of bat adaptations.</title>
        <authorList>
            <person name="Jebb D."/>
            <person name="Huang Z."/>
            <person name="Pippel M."/>
            <person name="Hughes G.M."/>
            <person name="Lavrichenko K."/>
            <person name="Devanna P."/>
            <person name="Winkler S."/>
            <person name="Jermiin L.S."/>
            <person name="Skirmuntt E.C."/>
            <person name="Katzourakis A."/>
            <person name="Burkitt-Gray L."/>
            <person name="Ray D.A."/>
            <person name="Sullivan K.A.M."/>
            <person name="Roscito J.G."/>
            <person name="Kirilenko B.M."/>
            <person name="Davalos L.M."/>
            <person name="Corthals A.P."/>
            <person name="Power M.L."/>
            <person name="Jones G."/>
            <person name="Ransome R.D."/>
            <person name="Dechmann D.K.N."/>
            <person name="Locatelli A.G."/>
            <person name="Puechmaille S.J."/>
            <person name="Fedrigo O."/>
            <person name="Jarvis E.D."/>
            <person name="Hiller M."/>
            <person name="Vernes S.C."/>
            <person name="Myers E.W."/>
            <person name="Teeling E.C."/>
        </authorList>
    </citation>
    <scope>NUCLEOTIDE SEQUENCE [LARGE SCALE GENOMIC DNA]</scope>
    <source>
        <strain evidence="2">MPipKuh1</strain>
        <tissue evidence="2">Flight muscle</tissue>
    </source>
</reference>
<evidence type="ECO:0000256" key="1">
    <source>
        <dbReference type="SAM" id="MobiDB-lite"/>
    </source>
</evidence>
<evidence type="ECO:0000313" key="2">
    <source>
        <dbReference type="EMBL" id="KAF6316183.1"/>
    </source>
</evidence>
<dbReference type="Proteomes" id="UP000558488">
    <property type="component" value="Unassembled WGS sequence"/>
</dbReference>
<comment type="caution">
    <text evidence="2">The sequence shown here is derived from an EMBL/GenBank/DDBJ whole genome shotgun (WGS) entry which is preliminary data.</text>
</comment>
<dbReference type="EMBL" id="JACAGB010000018">
    <property type="protein sequence ID" value="KAF6316183.1"/>
    <property type="molecule type" value="Genomic_DNA"/>
</dbReference>
<protein>
    <submittedName>
        <fullName evidence="2">Uncharacterized protein</fullName>
    </submittedName>
</protein>
<feature type="region of interest" description="Disordered" evidence="1">
    <location>
        <begin position="42"/>
        <end position="108"/>
    </location>
</feature>